<dbReference type="PANTHER" id="PTHR11609">
    <property type="entry name" value="PURINE BIOSYNTHESIS PROTEIN 6/7, PUR6/7"/>
    <property type="match status" value="1"/>
</dbReference>
<feature type="binding site" evidence="4">
    <location>
        <position position="204"/>
    </location>
    <ligand>
        <name>ATP</name>
        <dbReference type="ChEBI" id="CHEBI:30616"/>
    </ligand>
</feature>
<keyword evidence="4 5" id="KW-0436">Ligase</keyword>
<dbReference type="NCBIfam" id="NF004679">
    <property type="entry name" value="PRK06019.1-5"/>
    <property type="match status" value="1"/>
</dbReference>
<dbReference type="InterPro" id="IPR011761">
    <property type="entry name" value="ATP-grasp"/>
</dbReference>
<dbReference type="SUPFAM" id="SSF56059">
    <property type="entry name" value="Glutathione synthetase ATP-binding domain-like"/>
    <property type="match status" value="1"/>
</dbReference>
<dbReference type="NCBIfam" id="NF004676">
    <property type="entry name" value="PRK06019.1-2"/>
    <property type="match status" value="1"/>
</dbReference>
<organism evidence="7 8">
    <name type="scientific">Steroidobacter gossypii</name>
    <dbReference type="NCBI Taxonomy" id="2805490"/>
    <lineage>
        <taxon>Bacteria</taxon>
        <taxon>Pseudomonadati</taxon>
        <taxon>Pseudomonadota</taxon>
        <taxon>Gammaproteobacteria</taxon>
        <taxon>Steroidobacterales</taxon>
        <taxon>Steroidobacteraceae</taxon>
        <taxon>Steroidobacter</taxon>
    </lineage>
</organism>
<comment type="subunit">
    <text evidence="4 5">Homodimer.</text>
</comment>
<evidence type="ECO:0000259" key="6">
    <source>
        <dbReference type="PROSITE" id="PS50975"/>
    </source>
</evidence>
<dbReference type="InterPro" id="IPR054350">
    <property type="entry name" value="PurT/PurK_preATP-grasp"/>
</dbReference>
<comment type="similarity">
    <text evidence="4 5">Belongs to the PurK/PurT family.</text>
</comment>
<dbReference type="Gene3D" id="3.40.50.20">
    <property type="match status" value="1"/>
</dbReference>
<comment type="caution">
    <text evidence="7">The sequence shown here is derived from an EMBL/GenBank/DDBJ whole genome shotgun (WGS) entry which is preliminary data.</text>
</comment>
<evidence type="ECO:0000256" key="4">
    <source>
        <dbReference type="HAMAP-Rule" id="MF_01928"/>
    </source>
</evidence>
<reference evidence="7 8" key="1">
    <citation type="journal article" date="2021" name="Int. J. Syst. Evol. Microbiol.">
        <title>Steroidobacter gossypii sp. nov., isolated from soil of cotton cropping field.</title>
        <authorList>
            <person name="Huang R."/>
            <person name="Yang S."/>
            <person name="Zhen C."/>
            <person name="Liu W."/>
        </authorList>
    </citation>
    <scope>NUCLEOTIDE SEQUENCE [LARGE SCALE GENOMIC DNA]</scope>
    <source>
        <strain evidence="7 8">S1-65</strain>
    </source>
</reference>
<name>A0ABS1X591_9GAMM</name>
<feature type="binding site" evidence="4">
    <location>
        <position position="98"/>
    </location>
    <ligand>
        <name>ATP</name>
        <dbReference type="ChEBI" id="CHEBI:30616"/>
    </ligand>
</feature>
<dbReference type="PROSITE" id="PS50975">
    <property type="entry name" value="ATP_GRASP"/>
    <property type="match status" value="1"/>
</dbReference>
<dbReference type="Gene3D" id="3.30.1490.20">
    <property type="entry name" value="ATP-grasp fold, A domain"/>
    <property type="match status" value="1"/>
</dbReference>
<feature type="binding site" evidence="4">
    <location>
        <begin position="256"/>
        <end position="257"/>
    </location>
    <ligand>
        <name>ATP</name>
        <dbReference type="ChEBI" id="CHEBI:30616"/>
    </ligand>
</feature>
<protein>
    <recommendedName>
        <fullName evidence="4 5">N5-carboxyaminoimidazole ribonucleotide synthase</fullName>
        <shortName evidence="4 5">N5-CAIR synthase</shortName>
        <ecNumber evidence="4 5">6.3.4.18</ecNumber>
    </recommendedName>
    <alternativeName>
        <fullName evidence="4 5">5-(carboxyamino)imidazole ribonucleotide synthetase</fullName>
    </alternativeName>
</protein>
<feature type="binding site" evidence="4">
    <location>
        <position position="181"/>
    </location>
    <ligand>
        <name>ATP</name>
        <dbReference type="ChEBI" id="CHEBI:30616"/>
    </ligand>
</feature>
<feature type="binding site" evidence="4">
    <location>
        <position position="138"/>
    </location>
    <ligand>
        <name>ATP</name>
        <dbReference type="ChEBI" id="CHEBI:30616"/>
    </ligand>
</feature>
<dbReference type="InterPro" id="IPR005875">
    <property type="entry name" value="PurK"/>
</dbReference>
<feature type="binding site" evidence="4">
    <location>
        <begin position="143"/>
        <end position="149"/>
    </location>
    <ligand>
        <name>ATP</name>
        <dbReference type="ChEBI" id="CHEBI:30616"/>
    </ligand>
</feature>
<evidence type="ECO:0000256" key="1">
    <source>
        <dbReference type="ARBA" id="ARBA00022741"/>
    </source>
</evidence>
<evidence type="ECO:0000256" key="2">
    <source>
        <dbReference type="ARBA" id="ARBA00022755"/>
    </source>
</evidence>
<comment type="function">
    <text evidence="5">Catalyzes the ATP-dependent conversion of 5-aminoimidazole ribonucleotide (AIR) and HCO(3)- to N5-carboxyaminoimidazole ribonucleotide (N5-CAIR).</text>
</comment>
<dbReference type="Pfam" id="PF02222">
    <property type="entry name" value="ATP-grasp"/>
    <property type="match status" value="1"/>
</dbReference>
<evidence type="ECO:0000313" key="7">
    <source>
        <dbReference type="EMBL" id="MBM0108401.1"/>
    </source>
</evidence>
<dbReference type="SUPFAM" id="SSF51246">
    <property type="entry name" value="Rudiment single hybrid motif"/>
    <property type="match status" value="1"/>
</dbReference>
<dbReference type="Pfam" id="PF17769">
    <property type="entry name" value="PurK_C"/>
    <property type="match status" value="1"/>
</dbReference>
<feature type="domain" description="ATP-grasp" evidence="6">
    <location>
        <begin position="102"/>
        <end position="286"/>
    </location>
</feature>
<accession>A0ABS1X591</accession>
<sequence length="360" mass="39314">MKIGIIGAGQLGRMLALAGYPLGLRFVFLDQSSEAPGGQVGRIVPGAFDDPAKLQELANQVDVVTFDVENVPVAAVESIASQKPFLPPVKALGASQDRLHEKTLFQQLKIPTPPFAAVDSLEDLQAAVEKIGLPGVLKTRRLGYDGRGQFYLRKPADLEAAWDALGSVPLIYEGFVDFSREVSIIGVRSTTGETLFYPLSANTHSQGILRYSTAPYRNAPLQKQAETYMRRLLKHLDYAGVLTIEFFVKGGKLIANEMAPRVHNSGHWTIEGAHTSQFENHVRAILGLPLGSTQAHGHSAMMNFIGTIPELGNILRVSGVHFHSYGKEPRPNRKLGHCTINAPSPAARDRALQQLLRLKM</sequence>
<dbReference type="EMBL" id="JAEVLS010000008">
    <property type="protein sequence ID" value="MBM0108401.1"/>
    <property type="molecule type" value="Genomic_DNA"/>
</dbReference>
<keyword evidence="2 4" id="KW-0658">Purine biosynthesis</keyword>
<keyword evidence="3 4" id="KW-0067">ATP-binding</keyword>
<evidence type="ECO:0000256" key="5">
    <source>
        <dbReference type="RuleBase" id="RU361200"/>
    </source>
</evidence>
<dbReference type="InterPro" id="IPR013815">
    <property type="entry name" value="ATP_grasp_subdomain_1"/>
</dbReference>
<dbReference type="SUPFAM" id="SSF52440">
    <property type="entry name" value="PreATP-grasp domain"/>
    <property type="match status" value="1"/>
</dbReference>
<comment type="catalytic activity">
    <reaction evidence="4 5">
        <text>5-amino-1-(5-phospho-beta-D-ribosyl)imidazole + hydrogencarbonate + ATP = 5-carboxyamino-1-(5-phospho-D-ribosyl)imidazole + ADP + phosphate + 2 H(+)</text>
        <dbReference type="Rhea" id="RHEA:19317"/>
        <dbReference type="ChEBI" id="CHEBI:15378"/>
        <dbReference type="ChEBI" id="CHEBI:17544"/>
        <dbReference type="ChEBI" id="CHEBI:30616"/>
        <dbReference type="ChEBI" id="CHEBI:43474"/>
        <dbReference type="ChEBI" id="CHEBI:58730"/>
        <dbReference type="ChEBI" id="CHEBI:137981"/>
        <dbReference type="ChEBI" id="CHEBI:456216"/>
        <dbReference type="EC" id="6.3.4.18"/>
    </reaction>
</comment>
<dbReference type="Pfam" id="PF22660">
    <property type="entry name" value="RS_preATP-grasp-like"/>
    <property type="match status" value="1"/>
</dbReference>
<dbReference type="Gene3D" id="3.30.470.20">
    <property type="entry name" value="ATP-grasp fold, B domain"/>
    <property type="match status" value="1"/>
</dbReference>
<evidence type="ECO:0000256" key="3">
    <source>
        <dbReference type="ARBA" id="ARBA00022840"/>
    </source>
</evidence>
<dbReference type="Proteomes" id="UP000661077">
    <property type="component" value="Unassembled WGS sequence"/>
</dbReference>
<dbReference type="InterPro" id="IPR003135">
    <property type="entry name" value="ATP-grasp_carboxylate-amine"/>
</dbReference>
<dbReference type="HAMAP" id="MF_01928">
    <property type="entry name" value="PurK"/>
    <property type="match status" value="1"/>
</dbReference>
<keyword evidence="8" id="KW-1185">Reference proteome</keyword>
<gene>
    <name evidence="4 5" type="primary">purK</name>
    <name evidence="7" type="ORF">JM946_27020</name>
</gene>
<dbReference type="InterPro" id="IPR016185">
    <property type="entry name" value="PreATP-grasp_dom_sf"/>
</dbReference>
<dbReference type="GO" id="GO:0034028">
    <property type="term" value="F:5-(carboxyamino)imidazole ribonucleotide synthase activity"/>
    <property type="evidence" value="ECO:0007669"/>
    <property type="project" value="UniProtKB-EC"/>
</dbReference>
<dbReference type="NCBIfam" id="TIGR01161">
    <property type="entry name" value="purK"/>
    <property type="match status" value="1"/>
</dbReference>
<comment type="function">
    <text evidence="4">Catalyzes the ATP-dependent conversion of 5-aminoimidazole ribonucleotide (AIR) and HCO(3)(-) to N5-carboxyaminoimidazole ribonucleotide (N5-CAIR).</text>
</comment>
<dbReference type="EC" id="6.3.4.18" evidence="4 5"/>
<evidence type="ECO:0000313" key="8">
    <source>
        <dbReference type="Proteomes" id="UP000661077"/>
    </source>
</evidence>
<keyword evidence="1 4" id="KW-0547">Nucleotide-binding</keyword>
<comment type="pathway">
    <text evidence="4 5">Purine metabolism; IMP biosynthesis via de novo pathway; 5-amino-1-(5-phospho-D-ribosyl)imidazole-4-carboxylate from 5-amino-1-(5-phospho-D-ribosyl)imidazole (N5-CAIR route): step 1/2.</text>
</comment>
<proteinExistence type="inferred from homology"/>
<feature type="binding site" evidence="4">
    <location>
        <begin position="173"/>
        <end position="176"/>
    </location>
    <ligand>
        <name>ATP</name>
        <dbReference type="ChEBI" id="CHEBI:30616"/>
    </ligand>
</feature>
<dbReference type="RefSeq" id="WP_203170565.1">
    <property type="nucleotide sequence ID" value="NZ_JAEVLS010000008.1"/>
</dbReference>
<dbReference type="PANTHER" id="PTHR11609:SF5">
    <property type="entry name" value="PHOSPHORIBOSYLAMINOIMIDAZOLE CARBOXYLASE"/>
    <property type="match status" value="1"/>
</dbReference>
<dbReference type="InterPro" id="IPR040686">
    <property type="entry name" value="PurK_C"/>
</dbReference>
<dbReference type="InterPro" id="IPR011054">
    <property type="entry name" value="Rudment_hybrid_motif"/>
</dbReference>